<evidence type="ECO:0000313" key="8">
    <source>
        <dbReference type="EMBL" id="KGO96671.1"/>
    </source>
</evidence>
<feature type="transmembrane region" description="Helical" evidence="6">
    <location>
        <begin position="237"/>
        <end position="258"/>
    </location>
</feature>
<feature type="transmembrane region" description="Helical" evidence="6">
    <location>
        <begin position="91"/>
        <end position="108"/>
    </location>
</feature>
<dbReference type="STRING" id="1107311.Q767_02885"/>
<keyword evidence="2" id="KW-1003">Cell membrane</keyword>
<evidence type="ECO:0000313" key="9">
    <source>
        <dbReference type="Proteomes" id="UP000030149"/>
    </source>
</evidence>
<keyword evidence="4 6" id="KW-1133">Transmembrane helix</keyword>
<dbReference type="SUPFAM" id="SSF103481">
    <property type="entry name" value="Multidrug resistance efflux transporter EmrE"/>
    <property type="match status" value="2"/>
</dbReference>
<dbReference type="InterPro" id="IPR050638">
    <property type="entry name" value="AA-Vitamin_Transporters"/>
</dbReference>
<feature type="transmembrane region" description="Helical" evidence="6">
    <location>
        <begin position="176"/>
        <end position="195"/>
    </location>
</feature>
<keyword evidence="5 6" id="KW-0472">Membrane</keyword>
<dbReference type="GO" id="GO:0005886">
    <property type="term" value="C:plasma membrane"/>
    <property type="evidence" value="ECO:0007669"/>
    <property type="project" value="UniProtKB-SubCell"/>
</dbReference>
<feature type="transmembrane region" description="Helical" evidence="6">
    <location>
        <begin position="144"/>
        <end position="164"/>
    </location>
</feature>
<feature type="transmembrane region" description="Helical" evidence="6">
    <location>
        <begin position="265"/>
        <end position="287"/>
    </location>
</feature>
<proteinExistence type="predicted"/>
<evidence type="ECO:0000256" key="6">
    <source>
        <dbReference type="SAM" id="Phobius"/>
    </source>
</evidence>
<dbReference type="RefSeq" id="WP_035629841.1">
    <property type="nucleotide sequence ID" value="NZ_AVCS01000004.1"/>
</dbReference>
<evidence type="ECO:0000256" key="3">
    <source>
        <dbReference type="ARBA" id="ARBA00022692"/>
    </source>
</evidence>
<evidence type="ECO:0000259" key="7">
    <source>
        <dbReference type="Pfam" id="PF00892"/>
    </source>
</evidence>
<protein>
    <submittedName>
        <fullName evidence="8">Transporter</fullName>
    </submittedName>
</protein>
<keyword evidence="9" id="KW-1185">Reference proteome</keyword>
<reference evidence="9" key="1">
    <citation type="submission" date="2013-09" db="EMBL/GenBank/DDBJ databases">
        <authorList>
            <person name="Zeng Z."/>
            <person name="Chen C."/>
        </authorList>
    </citation>
    <scope>NUCLEOTIDE SEQUENCE [LARGE SCALE GENOMIC DNA]</scope>
    <source>
        <strain evidence="9">DK69</strain>
    </source>
</reference>
<reference evidence="8 9" key="2">
    <citation type="journal article" date="2015" name="Stand. Genomic Sci.">
        <title>High quality draft genomic sequence of Flavobacterium enshiense DK69(T) and comparison among Flavobacterium genomes.</title>
        <authorList>
            <person name="Zeng Z."/>
            <person name="Chen C."/>
            <person name="Du H."/>
            <person name="Wang G."/>
            <person name="Li M."/>
        </authorList>
    </citation>
    <scope>NUCLEOTIDE SEQUENCE [LARGE SCALE GENOMIC DNA]</scope>
    <source>
        <strain evidence="8 9">DK69</strain>
    </source>
</reference>
<dbReference type="AlphaFoldDB" id="A0A0A2MYL4"/>
<evidence type="ECO:0000256" key="2">
    <source>
        <dbReference type="ARBA" id="ARBA00022475"/>
    </source>
</evidence>
<dbReference type="EMBL" id="JRLZ01000003">
    <property type="protein sequence ID" value="KGO96671.1"/>
    <property type="molecule type" value="Genomic_DNA"/>
</dbReference>
<feature type="transmembrane region" description="Helical" evidence="6">
    <location>
        <begin position="114"/>
        <end position="132"/>
    </location>
</feature>
<accession>A0A0A2MYL4</accession>
<sequence>MLYILLSVCCSISVAILLKIARRYEINIQQSINWNYLAALSLCYLTFSPDFKILNNSVPWKFYFPLSILLPVIFLFLAESVKNIGIVKTEIAQRLSLFIPILASYFIFGENISLFKFFGLTIGFMAIFLTLNRKSESTNENNSWIYPLFVLFGFGIIDVLFKQIALYSEIPFTTSLFIIFCGAFCIASLITLYYLIFNKRNLTWQSFLFGIVLGIFNFGNILFYLKAHKALANNPSTVFAAMNFGVISIGTLIGVTVFNEKITRINYLGIACAVMAVIIITISQLYAY</sequence>
<feature type="transmembrane region" description="Helical" evidence="6">
    <location>
        <begin position="62"/>
        <end position="79"/>
    </location>
</feature>
<dbReference type="Gene3D" id="1.10.3730.20">
    <property type="match status" value="1"/>
</dbReference>
<dbReference type="PATRIC" id="fig|1107311.5.peg.1740"/>
<evidence type="ECO:0000256" key="5">
    <source>
        <dbReference type="ARBA" id="ARBA00023136"/>
    </source>
</evidence>
<dbReference type="InterPro" id="IPR037185">
    <property type="entry name" value="EmrE-like"/>
</dbReference>
<comment type="subcellular location">
    <subcellularLocation>
        <location evidence="1">Cell membrane</location>
        <topology evidence="1">Multi-pass membrane protein</topology>
    </subcellularLocation>
</comment>
<dbReference type="PANTHER" id="PTHR32322">
    <property type="entry name" value="INNER MEMBRANE TRANSPORTER"/>
    <property type="match status" value="1"/>
</dbReference>
<feature type="domain" description="EamA" evidence="7">
    <location>
        <begin position="2"/>
        <end position="131"/>
    </location>
</feature>
<evidence type="ECO:0000256" key="4">
    <source>
        <dbReference type="ARBA" id="ARBA00022989"/>
    </source>
</evidence>
<evidence type="ECO:0000256" key="1">
    <source>
        <dbReference type="ARBA" id="ARBA00004651"/>
    </source>
</evidence>
<name>A0A0A2MYL4_9FLAO</name>
<dbReference type="eggNOG" id="COG0697">
    <property type="taxonomic scope" value="Bacteria"/>
</dbReference>
<gene>
    <name evidence="8" type="ORF">Q767_02885</name>
</gene>
<dbReference type="InterPro" id="IPR000620">
    <property type="entry name" value="EamA_dom"/>
</dbReference>
<comment type="caution">
    <text evidence="8">The sequence shown here is derived from an EMBL/GenBank/DDBJ whole genome shotgun (WGS) entry which is preliminary data.</text>
</comment>
<dbReference type="PANTHER" id="PTHR32322:SF18">
    <property type="entry name" value="S-ADENOSYLMETHIONINE_S-ADENOSYLHOMOCYSTEINE TRANSPORTER"/>
    <property type="match status" value="1"/>
</dbReference>
<dbReference type="OrthoDB" id="1524053at2"/>
<feature type="transmembrane region" description="Helical" evidence="6">
    <location>
        <begin position="207"/>
        <end position="225"/>
    </location>
</feature>
<dbReference type="Proteomes" id="UP000030149">
    <property type="component" value="Unassembled WGS sequence"/>
</dbReference>
<organism evidence="8 9">
    <name type="scientific">Flavobacterium enshiense DK69</name>
    <dbReference type="NCBI Taxonomy" id="1107311"/>
    <lineage>
        <taxon>Bacteria</taxon>
        <taxon>Pseudomonadati</taxon>
        <taxon>Bacteroidota</taxon>
        <taxon>Flavobacteriia</taxon>
        <taxon>Flavobacteriales</taxon>
        <taxon>Flavobacteriaceae</taxon>
        <taxon>Flavobacterium</taxon>
    </lineage>
</organism>
<keyword evidence="3 6" id="KW-0812">Transmembrane</keyword>
<dbReference type="Pfam" id="PF00892">
    <property type="entry name" value="EamA"/>
    <property type="match status" value="1"/>
</dbReference>